<gene>
    <name evidence="1" type="ORF">PG996_009036</name>
</gene>
<comment type="caution">
    <text evidence="1">The sequence shown here is derived from an EMBL/GenBank/DDBJ whole genome shotgun (WGS) entry which is preliminary data.</text>
</comment>
<dbReference type="Proteomes" id="UP001446871">
    <property type="component" value="Unassembled WGS sequence"/>
</dbReference>
<proteinExistence type="predicted"/>
<dbReference type="EMBL" id="JAQQWM010000006">
    <property type="protein sequence ID" value="KAK8059106.1"/>
    <property type="molecule type" value="Genomic_DNA"/>
</dbReference>
<protein>
    <submittedName>
        <fullName evidence="1">Uncharacterized protein</fullName>
    </submittedName>
</protein>
<sequence>MQKRGRPVLKRELVGKHHSSAVKTVYVPGGNPRIDIVLDIPYQRPLPSLPSHMNHYHRDWKGQRHWLSEEAYFAPEDLKCDSATGSATYSTFRRSIATGFKKKLDIPPPMG</sequence>
<organism evidence="1 2">
    <name type="scientific">Apiospora saccharicola</name>
    <dbReference type="NCBI Taxonomy" id="335842"/>
    <lineage>
        <taxon>Eukaryota</taxon>
        <taxon>Fungi</taxon>
        <taxon>Dikarya</taxon>
        <taxon>Ascomycota</taxon>
        <taxon>Pezizomycotina</taxon>
        <taxon>Sordariomycetes</taxon>
        <taxon>Xylariomycetidae</taxon>
        <taxon>Amphisphaeriales</taxon>
        <taxon>Apiosporaceae</taxon>
        <taxon>Apiospora</taxon>
    </lineage>
</organism>
<name>A0ABR1UM00_9PEZI</name>
<accession>A0ABR1UM00</accession>
<reference evidence="1 2" key="1">
    <citation type="submission" date="2023-01" db="EMBL/GenBank/DDBJ databases">
        <title>Analysis of 21 Apiospora genomes using comparative genomics revels a genus with tremendous synthesis potential of carbohydrate active enzymes and secondary metabolites.</title>
        <authorList>
            <person name="Sorensen T."/>
        </authorList>
    </citation>
    <scope>NUCLEOTIDE SEQUENCE [LARGE SCALE GENOMIC DNA]</scope>
    <source>
        <strain evidence="1 2">CBS 83171</strain>
    </source>
</reference>
<evidence type="ECO:0000313" key="1">
    <source>
        <dbReference type="EMBL" id="KAK8059106.1"/>
    </source>
</evidence>
<evidence type="ECO:0000313" key="2">
    <source>
        <dbReference type="Proteomes" id="UP001446871"/>
    </source>
</evidence>
<keyword evidence="2" id="KW-1185">Reference proteome</keyword>